<gene>
    <name evidence="1" type="ORF">R3P38DRAFT_3210455</name>
</gene>
<proteinExistence type="predicted"/>
<reference evidence="1 2" key="1">
    <citation type="journal article" date="2024" name="J Genomics">
        <title>Draft genome sequencing and assembly of Favolaschia claudopus CIRM-BRFM 2984 isolated from oak limbs.</title>
        <authorList>
            <person name="Navarro D."/>
            <person name="Drula E."/>
            <person name="Chaduli D."/>
            <person name="Cazenave R."/>
            <person name="Ahrendt S."/>
            <person name="Wang J."/>
            <person name="Lipzen A."/>
            <person name="Daum C."/>
            <person name="Barry K."/>
            <person name="Grigoriev I.V."/>
            <person name="Favel A."/>
            <person name="Rosso M.N."/>
            <person name="Martin F."/>
        </authorList>
    </citation>
    <scope>NUCLEOTIDE SEQUENCE [LARGE SCALE GENOMIC DNA]</scope>
    <source>
        <strain evidence="1 2">CIRM-BRFM 2984</strain>
    </source>
</reference>
<keyword evidence="2" id="KW-1185">Reference proteome</keyword>
<evidence type="ECO:0000313" key="2">
    <source>
        <dbReference type="Proteomes" id="UP001362999"/>
    </source>
</evidence>
<accession>A0AAW0AI16</accession>
<protein>
    <submittedName>
        <fullName evidence="1">Uncharacterized protein</fullName>
    </submittedName>
</protein>
<dbReference type="AlphaFoldDB" id="A0AAW0AI16"/>
<organism evidence="1 2">
    <name type="scientific">Favolaschia claudopus</name>
    <dbReference type="NCBI Taxonomy" id="2862362"/>
    <lineage>
        <taxon>Eukaryota</taxon>
        <taxon>Fungi</taxon>
        <taxon>Dikarya</taxon>
        <taxon>Basidiomycota</taxon>
        <taxon>Agaricomycotina</taxon>
        <taxon>Agaricomycetes</taxon>
        <taxon>Agaricomycetidae</taxon>
        <taxon>Agaricales</taxon>
        <taxon>Marasmiineae</taxon>
        <taxon>Mycenaceae</taxon>
        <taxon>Favolaschia</taxon>
    </lineage>
</organism>
<name>A0AAW0AI16_9AGAR</name>
<sequence>MHSLYPIATPTFIRRRVSTELLAATFDAPTSVVLYASPPPSLLLFAAPSPLHLPFDHPPRRRRPHSSGVYGVLIYHMFPSKHLAGMVRTLGRPPRARIAVAWPPLVGIMIALSHHFPSITFLPPALPLPPPPRLAPALQPPDSSSRHEVLFIAFSPKPPRSSAFFDSPPPFHPPVAGFSTPLQLPAPPLHYSTTFPHDKFGPPRYGYAPYLGPAITPLMHDHLPWDMISFSASPRRLRSRIPTFSPIFTHFQARTYL</sequence>
<dbReference type="Proteomes" id="UP001362999">
    <property type="component" value="Unassembled WGS sequence"/>
</dbReference>
<comment type="caution">
    <text evidence="1">The sequence shown here is derived from an EMBL/GenBank/DDBJ whole genome shotgun (WGS) entry which is preliminary data.</text>
</comment>
<dbReference type="EMBL" id="JAWWNJ010000067">
    <property type="protein sequence ID" value="KAK7008373.1"/>
    <property type="molecule type" value="Genomic_DNA"/>
</dbReference>
<evidence type="ECO:0000313" key="1">
    <source>
        <dbReference type="EMBL" id="KAK7008373.1"/>
    </source>
</evidence>